<evidence type="ECO:0000256" key="5">
    <source>
        <dbReference type="ARBA" id="ARBA00022723"/>
    </source>
</evidence>
<feature type="region of interest" description="Disordered" evidence="11">
    <location>
        <begin position="334"/>
        <end position="355"/>
    </location>
</feature>
<dbReference type="InterPro" id="IPR031127">
    <property type="entry name" value="E3_UB_ligase_RBR"/>
</dbReference>
<name>A0A8H6IBW1_9AGAR</name>
<keyword evidence="7 10" id="KW-0863">Zinc-finger</keyword>
<feature type="compositionally biased region" description="Basic and acidic residues" evidence="11">
    <location>
        <begin position="385"/>
        <end position="398"/>
    </location>
</feature>
<evidence type="ECO:0000256" key="7">
    <source>
        <dbReference type="ARBA" id="ARBA00022771"/>
    </source>
</evidence>
<evidence type="ECO:0000259" key="13">
    <source>
        <dbReference type="PROSITE" id="PS51873"/>
    </source>
</evidence>
<dbReference type="InterPro" id="IPR001841">
    <property type="entry name" value="Znf_RING"/>
</dbReference>
<feature type="compositionally biased region" description="Polar residues" evidence="11">
    <location>
        <begin position="758"/>
        <end position="775"/>
    </location>
</feature>
<dbReference type="GO" id="GO:0008270">
    <property type="term" value="F:zinc ion binding"/>
    <property type="evidence" value="ECO:0007669"/>
    <property type="project" value="UniProtKB-KW"/>
</dbReference>
<dbReference type="Gene3D" id="1.20.120.1750">
    <property type="match status" value="1"/>
</dbReference>
<feature type="domain" description="RING-type" evidence="12">
    <location>
        <begin position="843"/>
        <end position="890"/>
    </location>
</feature>
<dbReference type="Proteomes" id="UP000521943">
    <property type="component" value="Unassembled WGS sequence"/>
</dbReference>
<evidence type="ECO:0000313" key="15">
    <source>
        <dbReference type="Proteomes" id="UP000521943"/>
    </source>
</evidence>
<evidence type="ECO:0000256" key="1">
    <source>
        <dbReference type="ARBA" id="ARBA00001798"/>
    </source>
</evidence>
<keyword evidence="5" id="KW-0479">Metal-binding</keyword>
<feature type="region of interest" description="Disordered" evidence="11">
    <location>
        <begin position="279"/>
        <end position="303"/>
    </location>
</feature>
<comment type="pathway">
    <text evidence="2">Protein modification; protein ubiquitination.</text>
</comment>
<evidence type="ECO:0000256" key="10">
    <source>
        <dbReference type="PROSITE-ProRule" id="PRU00175"/>
    </source>
</evidence>
<dbReference type="Gene3D" id="3.30.40.10">
    <property type="entry name" value="Zinc/RING finger domain, C3HC4 (zinc finger)"/>
    <property type="match status" value="1"/>
</dbReference>
<feature type="compositionally biased region" description="Basic and acidic residues" evidence="11">
    <location>
        <begin position="550"/>
        <end position="561"/>
    </location>
</feature>
<keyword evidence="9" id="KW-0862">Zinc</keyword>
<keyword evidence="6" id="KW-0677">Repeat</keyword>
<evidence type="ECO:0000256" key="6">
    <source>
        <dbReference type="ARBA" id="ARBA00022737"/>
    </source>
</evidence>
<evidence type="ECO:0000256" key="11">
    <source>
        <dbReference type="SAM" id="MobiDB-lite"/>
    </source>
</evidence>
<dbReference type="SMART" id="SM00184">
    <property type="entry name" value="RING"/>
    <property type="match status" value="2"/>
</dbReference>
<protein>
    <recommendedName>
        <fullName evidence="3">RBR-type E3 ubiquitin transferase</fullName>
        <ecNumber evidence="3">2.3.2.31</ecNumber>
    </recommendedName>
</protein>
<dbReference type="AlphaFoldDB" id="A0A8H6IBW1"/>
<dbReference type="CDD" id="cd22584">
    <property type="entry name" value="Rcat_RBR_unk"/>
    <property type="match status" value="1"/>
</dbReference>
<comment type="catalytic activity">
    <reaction evidence="1">
        <text>[E2 ubiquitin-conjugating enzyme]-S-ubiquitinyl-L-cysteine + [acceptor protein]-L-lysine = [E2 ubiquitin-conjugating enzyme]-L-cysteine + [acceptor protein]-N(6)-ubiquitinyl-L-lysine.</text>
        <dbReference type="EC" id="2.3.2.31"/>
    </reaction>
</comment>
<reference evidence="14 15" key="1">
    <citation type="submission" date="2020-07" db="EMBL/GenBank/DDBJ databases">
        <title>Comparative genomics of pyrophilous fungi reveals a link between fire events and developmental genes.</title>
        <authorList>
            <consortium name="DOE Joint Genome Institute"/>
            <person name="Steindorff A.S."/>
            <person name="Carver A."/>
            <person name="Calhoun S."/>
            <person name="Stillman K."/>
            <person name="Liu H."/>
            <person name="Lipzen A."/>
            <person name="Pangilinan J."/>
            <person name="Labutti K."/>
            <person name="Bruns T.D."/>
            <person name="Grigoriev I.V."/>
        </authorList>
    </citation>
    <scope>NUCLEOTIDE SEQUENCE [LARGE SCALE GENOMIC DNA]</scope>
    <source>
        <strain evidence="14 15">CBS 144469</strain>
    </source>
</reference>
<keyword evidence="4" id="KW-0808">Transferase</keyword>
<dbReference type="SUPFAM" id="SSF57850">
    <property type="entry name" value="RING/U-box"/>
    <property type="match status" value="2"/>
</dbReference>
<proteinExistence type="predicted"/>
<evidence type="ECO:0000313" key="14">
    <source>
        <dbReference type="EMBL" id="KAF6761542.1"/>
    </source>
</evidence>
<dbReference type="PROSITE" id="PS50089">
    <property type="entry name" value="ZF_RING_2"/>
    <property type="match status" value="1"/>
</dbReference>
<feature type="region of interest" description="Disordered" evidence="11">
    <location>
        <begin position="376"/>
        <end position="661"/>
    </location>
</feature>
<dbReference type="InterPro" id="IPR013083">
    <property type="entry name" value="Znf_RING/FYVE/PHD"/>
</dbReference>
<dbReference type="Pfam" id="PF00097">
    <property type="entry name" value="zf-C3HC4"/>
    <property type="match status" value="1"/>
</dbReference>
<gene>
    <name evidence="14" type="ORF">DFP72DRAFT_878952</name>
</gene>
<organism evidence="14 15">
    <name type="scientific">Ephemerocybe angulata</name>
    <dbReference type="NCBI Taxonomy" id="980116"/>
    <lineage>
        <taxon>Eukaryota</taxon>
        <taxon>Fungi</taxon>
        <taxon>Dikarya</taxon>
        <taxon>Basidiomycota</taxon>
        <taxon>Agaricomycotina</taxon>
        <taxon>Agaricomycetes</taxon>
        <taxon>Agaricomycetidae</taxon>
        <taxon>Agaricales</taxon>
        <taxon>Agaricineae</taxon>
        <taxon>Psathyrellaceae</taxon>
        <taxon>Ephemerocybe</taxon>
    </lineage>
</organism>
<dbReference type="GO" id="GO:0061630">
    <property type="term" value="F:ubiquitin protein ligase activity"/>
    <property type="evidence" value="ECO:0007669"/>
    <property type="project" value="UniProtKB-EC"/>
</dbReference>
<sequence>MQVKAAIQDDSDEAWDTVTSIDAAVDLSDNEAADWAMVSSNSQSDTEDQDSAQEQHILRGGSACRACRNGMGGDDDGASLCCFAALRWTQALFSLDKEETEPAKLWVKIHELFSEGSTLEDSLAATASPSLEGQCRAPLGSLPLSKFMRNSAFQTSFMSANAPTDVLPLKDQLLRIFEGEQYPARGPAATIFTARREAKGNGSRRCIVSFRLQRTSLARSCTFALVDCSSDVPYTGQVEVRFMESETEVCRHVSNAFTKGGWEAEGAFTFFNWDTVGEHQSEATPNGLSEETSGNGDTVLPETGANLVDEDTLERAHPIDQVLVQQIQTVEDNSVSTDHDLHAPPPPYELEASSHSLLPTEDDIRVYLDDMFASGELQSKPGDINAKDSDTHAPELDQRQNPTPLQATGSGSSQNPKAFSSVEITKFEGNDTTFKGKQPERRKSKKKKLAGMNPATRAEASSTSGPAPLQEIDVALKKESNAPIGHSEESSPSLQSQASSSSRAHSPPPKAKPARKLPAGDISWMLSLQQATINHKEPAPKKVASLAKPRISEKEDKEESSSAHSLHQVQKEDPPPSPSAPHSLRRDARSFVPEGRKSGPSIHVKAKSPQGKSPQFFDSDQLDLLFPSNKSKCRPSNLPLRDGDGNADTNPKTSLQRRDSVVSVSSLVASAEKRFPEVAASLPGSEVGIDDEEEIPRSSYKGKEKQKTEAPGYIFQHHREQTDRLQPSSERSRAGSSRRTPRNAGPWSPMMLRPELQVTDTSPSFSDISFAQQEGSSSGSVKPKPKPRSKKEQGQSYNASRAEMAWQLALVSKVLTPSADYLKEREAVFIQSNPRYKPDKFECLICFETVQGVDGSRLMNCEHSFCQDCMTGHVLSQIQQQVYPILCPVCFADPDRAQTRGFVDDVVLHGLNLSSKDLEKFEDLQMAAIVVKIDCPGCKGKLIVDREDYLQEPFIRCTLDGCSSRFCRACLMVVDGPDEKHACKIDEELDALMKVNGWRYCPGCRTPIQKDSGCNHMTCRTPGCTTHFCYVCGDLIWNGQTIKSLSTCLSAHWAHCQQFDPDPPAAPVAAAAAEGAEPRALRARRAECAIQ</sequence>
<dbReference type="OrthoDB" id="1431934at2759"/>
<dbReference type="EC" id="2.3.2.31" evidence="3"/>
<dbReference type="InterPro" id="IPR054694">
    <property type="entry name" value="Parkin-like_IBR"/>
</dbReference>
<accession>A0A8H6IBW1</accession>
<keyword evidence="8" id="KW-0833">Ubl conjugation pathway</keyword>
<dbReference type="Pfam" id="PF22605">
    <property type="entry name" value="IBR_2"/>
    <property type="match status" value="1"/>
</dbReference>
<evidence type="ECO:0000259" key="12">
    <source>
        <dbReference type="PROSITE" id="PS50089"/>
    </source>
</evidence>
<evidence type="ECO:0000256" key="4">
    <source>
        <dbReference type="ARBA" id="ARBA00022679"/>
    </source>
</evidence>
<dbReference type="EMBL" id="JACGCI010000009">
    <property type="protein sequence ID" value="KAF6761542.1"/>
    <property type="molecule type" value="Genomic_DNA"/>
</dbReference>
<dbReference type="PANTHER" id="PTHR11685">
    <property type="entry name" value="RBR FAMILY RING FINGER AND IBR DOMAIN-CONTAINING"/>
    <property type="match status" value="1"/>
</dbReference>
<feature type="compositionally biased region" description="Basic and acidic residues" evidence="11">
    <location>
        <begin position="584"/>
        <end position="597"/>
    </location>
</feature>
<evidence type="ECO:0000256" key="9">
    <source>
        <dbReference type="ARBA" id="ARBA00022833"/>
    </source>
</evidence>
<feature type="region of interest" description="Disordered" evidence="11">
    <location>
        <begin position="673"/>
        <end position="798"/>
    </location>
</feature>
<dbReference type="PROSITE" id="PS00518">
    <property type="entry name" value="ZF_RING_1"/>
    <property type="match status" value="1"/>
</dbReference>
<evidence type="ECO:0000256" key="3">
    <source>
        <dbReference type="ARBA" id="ARBA00012251"/>
    </source>
</evidence>
<comment type="caution">
    <text evidence="14">The sequence shown here is derived from an EMBL/GenBank/DDBJ whole genome shotgun (WGS) entry which is preliminary data.</text>
</comment>
<feature type="compositionally biased region" description="Polar residues" evidence="11">
    <location>
        <begin position="282"/>
        <end position="296"/>
    </location>
</feature>
<dbReference type="InterPro" id="IPR044066">
    <property type="entry name" value="TRIAD_supradom"/>
</dbReference>
<feature type="domain" description="RING-type" evidence="13">
    <location>
        <begin position="839"/>
        <end position="1060"/>
    </location>
</feature>
<dbReference type="GO" id="GO:0016567">
    <property type="term" value="P:protein ubiquitination"/>
    <property type="evidence" value="ECO:0007669"/>
    <property type="project" value="InterPro"/>
</dbReference>
<dbReference type="InterPro" id="IPR017907">
    <property type="entry name" value="Znf_RING_CS"/>
</dbReference>
<dbReference type="PROSITE" id="PS51873">
    <property type="entry name" value="TRIAD"/>
    <property type="match status" value="1"/>
</dbReference>
<evidence type="ECO:0000256" key="2">
    <source>
        <dbReference type="ARBA" id="ARBA00004906"/>
    </source>
</evidence>
<keyword evidence="15" id="KW-1185">Reference proteome</keyword>
<dbReference type="InterPro" id="IPR018957">
    <property type="entry name" value="Znf_C3HC4_RING-type"/>
</dbReference>
<feature type="compositionally biased region" description="Low complexity" evidence="11">
    <location>
        <begin position="490"/>
        <end position="505"/>
    </location>
</feature>
<feature type="compositionally biased region" description="Polar residues" evidence="11">
    <location>
        <begin position="399"/>
        <end position="418"/>
    </location>
</feature>
<feature type="compositionally biased region" description="Basic residues" evidence="11">
    <location>
        <begin position="440"/>
        <end position="449"/>
    </location>
</feature>
<evidence type="ECO:0000256" key="8">
    <source>
        <dbReference type="ARBA" id="ARBA00022786"/>
    </source>
</evidence>